<reference evidence="1 2" key="1">
    <citation type="journal article" date="2018" name="Front. Plant Sci.">
        <title>Red Clover (Trifolium pratense) and Zigzag Clover (T. medium) - A Picture of Genomic Similarities and Differences.</title>
        <authorList>
            <person name="Dluhosova J."/>
            <person name="Istvanek J."/>
            <person name="Nedelnik J."/>
            <person name="Repkova J."/>
        </authorList>
    </citation>
    <scope>NUCLEOTIDE SEQUENCE [LARGE SCALE GENOMIC DNA]</scope>
    <source>
        <strain evidence="2">cv. 10/8</strain>
        <tissue evidence="1">Leaf</tissue>
    </source>
</reference>
<accession>A0A392UJW1</accession>
<dbReference type="AlphaFoldDB" id="A0A392UJW1"/>
<proteinExistence type="predicted"/>
<evidence type="ECO:0000313" key="2">
    <source>
        <dbReference type="Proteomes" id="UP000265520"/>
    </source>
</evidence>
<sequence>MGSGGNDGDSNHGVEEYYKKMVQQNPGNSLFLRNYAQFLYQ</sequence>
<name>A0A392UJW1_9FABA</name>
<protein>
    <submittedName>
        <fullName evidence="1">TPR repeat protein</fullName>
    </submittedName>
</protein>
<organism evidence="1 2">
    <name type="scientific">Trifolium medium</name>
    <dbReference type="NCBI Taxonomy" id="97028"/>
    <lineage>
        <taxon>Eukaryota</taxon>
        <taxon>Viridiplantae</taxon>
        <taxon>Streptophyta</taxon>
        <taxon>Embryophyta</taxon>
        <taxon>Tracheophyta</taxon>
        <taxon>Spermatophyta</taxon>
        <taxon>Magnoliopsida</taxon>
        <taxon>eudicotyledons</taxon>
        <taxon>Gunneridae</taxon>
        <taxon>Pentapetalae</taxon>
        <taxon>rosids</taxon>
        <taxon>fabids</taxon>
        <taxon>Fabales</taxon>
        <taxon>Fabaceae</taxon>
        <taxon>Papilionoideae</taxon>
        <taxon>50 kb inversion clade</taxon>
        <taxon>NPAAA clade</taxon>
        <taxon>Hologalegina</taxon>
        <taxon>IRL clade</taxon>
        <taxon>Trifolieae</taxon>
        <taxon>Trifolium</taxon>
    </lineage>
</organism>
<dbReference type="EMBL" id="LXQA010845325">
    <property type="protein sequence ID" value="MCI73742.1"/>
    <property type="molecule type" value="Genomic_DNA"/>
</dbReference>
<keyword evidence="2" id="KW-1185">Reference proteome</keyword>
<dbReference type="Proteomes" id="UP000265520">
    <property type="component" value="Unassembled WGS sequence"/>
</dbReference>
<feature type="non-terminal residue" evidence="1">
    <location>
        <position position="41"/>
    </location>
</feature>
<evidence type="ECO:0000313" key="1">
    <source>
        <dbReference type="EMBL" id="MCI73742.1"/>
    </source>
</evidence>
<comment type="caution">
    <text evidence="1">The sequence shown here is derived from an EMBL/GenBank/DDBJ whole genome shotgun (WGS) entry which is preliminary data.</text>
</comment>